<evidence type="ECO:0000256" key="10">
    <source>
        <dbReference type="SAM" id="SignalP"/>
    </source>
</evidence>
<dbReference type="Proteomes" id="UP001175271">
    <property type="component" value="Unassembled WGS sequence"/>
</dbReference>
<feature type="repeat" description="Cys-rich GLG1" evidence="8">
    <location>
        <begin position="691"/>
        <end position="751"/>
    </location>
</feature>
<sequence length="1181" mass="135776">MGALTLVFASILLVAPSTVAQNQQTANDINSNPSQPKWEILDHADCAADIRKYCTETGKHLGSDMAALECLQDAGFQGALMPQCENLIWGFKVNITQDDRFRKAIHDFCSDEISRDAEMAKCPQEPQPGYALSCMMDFVRNISKASKCYRFMEHVERIAFTDFRLIGPFVHKCGKVVSDLNCGQLTDPRKHEQVRLAHSQGSVLECLIDKLVKNPQQHSDALKNMDETCRHEVMRLVELQSDDYHLDRELFFACRADRETFCAEKSAGEGRVFECLISHKDQPAMHPECRKVLNDRAEKMGEDFRLAPPLIKGCAQEMKHYGCIPQTDIRGSPNFHLSWVLLCLENAVHSITQGQRRPLDKPFSETCQHEMITHRQLMVDEFRMSPELVMNCAKEIHEWCSPNGDIERNGQTMHCLMGHAKERDERLQLGPTCRTALDTLIKVADLGNNYKVDKVLYESCRTLIDTTCNRDAISEAATLNCLMKSIDSADMNKDCEQRLLEVQYFMARDWTLDPQLYQACQKDAHEKCGAPDDWWMKSNPNHVVEPGPQVLACLYRNAYDEKNPLDQNCAMNVRRVLHTRAVRVNLMPEVEESCRPALSEYCSRNTDPTMEMHCLQEHFETKDFKDRHQKCYQAVVAFTKMQAKDTQLNHALTRACRPVIQTHCEHFINEDIDHGDVMECLYRHKDSEEMKNAPKCRSYVHHFELISMRDYHFSYKFTQSCQGDIDKFCKEYGQDKGSIIRCLSEVQFEHRVLGNEQDLTKDCKKQLRVAYLQQEQVNFDDKKNMNDADPKLMKDCAGEISNLNCMAKSNSFEDVVECLREGYDSLGPACKAMIFDREKVELVDNTLDDELQRICKVDIDKHCHNQNGEGDNVLDCLSNTKIVRQLRKPCLKIVKVRMSERARDVRLRPGLLQACMDDAKEHCPDDFHKINSKQYQQKLLEGVVVGCLREKFAQMRGSIHLQQQCKDEACINLVFYCSSYHFQITKVIVESEFDIQLDPMLYKACKNTIPKHCGEQVMKSGGNFQTVLDCLKADFFTGAITDRDCAKQVARRTQEALVDIQLDPALHEACANDLVKYCRDVPPGQSRQITCLMDVMEVNRLKMEDNCKNKLTERRQLWKVAHDKFQVQLPESWSEVYSVIANHPQRNSLLTYIGLVILVLFVLGCCFGRCTKRTHYELKNR</sequence>
<dbReference type="GO" id="GO:0017134">
    <property type="term" value="F:fibroblast growth factor binding"/>
    <property type="evidence" value="ECO:0007669"/>
    <property type="project" value="TreeGrafter"/>
</dbReference>
<evidence type="ECO:0000256" key="1">
    <source>
        <dbReference type="ARBA" id="ARBA00004479"/>
    </source>
</evidence>
<feature type="repeat" description="Cys-rich GLG1" evidence="8">
    <location>
        <begin position="362"/>
        <end position="424"/>
    </location>
</feature>
<dbReference type="PANTHER" id="PTHR11884">
    <property type="entry name" value="SELECTIN LIGAND RELATED"/>
    <property type="match status" value="1"/>
</dbReference>
<accession>A0AA39LDY8</accession>
<keyword evidence="4" id="KW-0677">Repeat</keyword>
<dbReference type="EMBL" id="JAUCMV010000005">
    <property type="protein sequence ID" value="KAK0393484.1"/>
    <property type="molecule type" value="Genomic_DNA"/>
</dbReference>
<feature type="repeat" description="Cys-rich GLG1" evidence="8">
    <location>
        <begin position="224"/>
        <end position="284"/>
    </location>
</feature>
<keyword evidence="5 9" id="KW-1133">Transmembrane helix</keyword>
<evidence type="ECO:0000256" key="5">
    <source>
        <dbReference type="ARBA" id="ARBA00022989"/>
    </source>
</evidence>
<evidence type="ECO:0000256" key="4">
    <source>
        <dbReference type="ARBA" id="ARBA00022737"/>
    </source>
</evidence>
<reference evidence="11" key="1">
    <citation type="submission" date="2023-06" db="EMBL/GenBank/DDBJ databases">
        <title>Genomic analysis of the entomopathogenic nematode Steinernema hermaphroditum.</title>
        <authorList>
            <person name="Schwarz E.M."/>
            <person name="Heppert J.K."/>
            <person name="Baniya A."/>
            <person name="Schwartz H.T."/>
            <person name="Tan C.-H."/>
            <person name="Antoshechkin I."/>
            <person name="Sternberg P.W."/>
            <person name="Goodrich-Blair H."/>
            <person name="Dillman A.R."/>
        </authorList>
    </citation>
    <scope>NUCLEOTIDE SEQUENCE</scope>
    <source>
        <strain evidence="11">PS9179</strain>
        <tissue evidence="11">Whole animal</tissue>
    </source>
</reference>
<name>A0AA39LDY8_9BILA</name>
<feature type="transmembrane region" description="Helical" evidence="9">
    <location>
        <begin position="1149"/>
        <end position="1171"/>
    </location>
</feature>
<keyword evidence="12" id="KW-1185">Reference proteome</keyword>
<keyword evidence="2 9" id="KW-0812">Transmembrane</keyword>
<dbReference type="PROSITE" id="PS51289">
    <property type="entry name" value="GLG1_C_RICH"/>
    <property type="match status" value="7"/>
</dbReference>
<dbReference type="GO" id="GO:0000139">
    <property type="term" value="C:Golgi membrane"/>
    <property type="evidence" value="ECO:0007669"/>
    <property type="project" value="InterPro"/>
</dbReference>
<feature type="signal peptide" evidence="10">
    <location>
        <begin position="1"/>
        <end position="20"/>
    </location>
</feature>
<gene>
    <name evidence="11" type="ORF">QR680_000235</name>
</gene>
<feature type="chain" id="PRO_5041264012" description="Golgi apparatus protein 1" evidence="10">
    <location>
        <begin position="21"/>
        <end position="1181"/>
    </location>
</feature>
<evidence type="ECO:0008006" key="13">
    <source>
        <dbReference type="Google" id="ProtNLM"/>
    </source>
</evidence>
<feature type="repeat" description="Cys-rich GLG1" evidence="8">
    <location>
        <begin position="825"/>
        <end position="885"/>
    </location>
</feature>
<evidence type="ECO:0000256" key="7">
    <source>
        <dbReference type="ARBA" id="ARBA00023180"/>
    </source>
</evidence>
<evidence type="ECO:0000256" key="3">
    <source>
        <dbReference type="ARBA" id="ARBA00022729"/>
    </source>
</evidence>
<dbReference type="AlphaFoldDB" id="A0AA39LDY8"/>
<feature type="repeat" description="Cys-rich GLG1" evidence="8">
    <location>
        <begin position="626"/>
        <end position="689"/>
    </location>
</feature>
<keyword evidence="3 10" id="KW-0732">Signal</keyword>
<dbReference type="InterPro" id="IPR017873">
    <property type="entry name" value="Cys-rich_GLG1_repeat_euk"/>
</dbReference>
<comment type="subcellular location">
    <subcellularLocation>
        <location evidence="1">Membrane</location>
        <topology evidence="1">Single-pass type I membrane protein</topology>
    </subcellularLocation>
</comment>
<evidence type="ECO:0000313" key="12">
    <source>
        <dbReference type="Proteomes" id="UP001175271"/>
    </source>
</evidence>
<evidence type="ECO:0000313" key="11">
    <source>
        <dbReference type="EMBL" id="KAK0393484.1"/>
    </source>
</evidence>
<evidence type="ECO:0000256" key="8">
    <source>
        <dbReference type="PROSITE-ProRule" id="PRU00622"/>
    </source>
</evidence>
<evidence type="ECO:0000256" key="6">
    <source>
        <dbReference type="ARBA" id="ARBA00023136"/>
    </source>
</evidence>
<dbReference type="Pfam" id="PF00839">
    <property type="entry name" value="Cys_rich_FGFR"/>
    <property type="match status" value="15"/>
</dbReference>
<feature type="repeat" description="Cys-rich GLG1" evidence="8">
    <location>
        <begin position="490"/>
        <end position="562"/>
    </location>
</feature>
<evidence type="ECO:0000256" key="9">
    <source>
        <dbReference type="SAM" id="Phobius"/>
    </source>
</evidence>
<organism evidence="11 12">
    <name type="scientific">Steinernema hermaphroditum</name>
    <dbReference type="NCBI Taxonomy" id="289476"/>
    <lineage>
        <taxon>Eukaryota</taxon>
        <taxon>Metazoa</taxon>
        <taxon>Ecdysozoa</taxon>
        <taxon>Nematoda</taxon>
        <taxon>Chromadorea</taxon>
        <taxon>Rhabditida</taxon>
        <taxon>Tylenchina</taxon>
        <taxon>Panagrolaimomorpha</taxon>
        <taxon>Strongyloidoidea</taxon>
        <taxon>Steinernematidae</taxon>
        <taxon>Steinernema</taxon>
    </lineage>
</organism>
<keyword evidence="6 9" id="KW-0472">Membrane</keyword>
<dbReference type="InterPro" id="IPR001893">
    <property type="entry name" value="Cys-rich_GLG1_repeat"/>
</dbReference>
<dbReference type="PANTHER" id="PTHR11884:SF1">
    <property type="entry name" value="GOLGI APPARATUS PROTEIN 1"/>
    <property type="match status" value="1"/>
</dbReference>
<proteinExistence type="predicted"/>
<dbReference type="InterPro" id="IPR039728">
    <property type="entry name" value="GLG1"/>
</dbReference>
<keyword evidence="7" id="KW-0325">Glycoprotein</keyword>
<protein>
    <recommendedName>
        <fullName evidence="13">Golgi apparatus protein 1</fullName>
    </recommendedName>
</protein>
<comment type="caution">
    <text evidence="11">The sequence shown here is derived from an EMBL/GenBank/DDBJ whole genome shotgun (WGS) entry which is preliminary data.</text>
</comment>
<feature type="repeat" description="Cys-rich GLG1" evidence="8">
    <location>
        <begin position="1040"/>
        <end position="1100"/>
    </location>
</feature>
<evidence type="ECO:0000256" key="2">
    <source>
        <dbReference type="ARBA" id="ARBA00022692"/>
    </source>
</evidence>